<sequence>MATKKRLSYRLDRLPVIYPFNRRADNNIQLGDLVYYGPSPEYYGIGEVVRCLDGHCIVDFRGTGILNIEKDALAMKYLIPIHKLNLGHILKST</sequence>
<dbReference type="Proteomes" id="UP001207918">
    <property type="component" value="Unassembled WGS sequence"/>
</dbReference>
<dbReference type="EMBL" id="JAGGJA010000005">
    <property type="protein sequence ID" value="MCW9706975.1"/>
    <property type="molecule type" value="Genomic_DNA"/>
</dbReference>
<dbReference type="RefSeq" id="WP_265765729.1">
    <property type="nucleotide sequence ID" value="NZ_JAGGJA010000005.1"/>
</dbReference>
<reference evidence="1 2" key="1">
    <citation type="submission" date="2021-03" db="EMBL/GenBank/DDBJ databases">
        <title>Aliifodinibius sp. nov., a new bacterium isolated from saline soil.</title>
        <authorList>
            <person name="Galisteo C."/>
            <person name="De La Haba R."/>
            <person name="Sanchez-Porro C."/>
            <person name="Ventosa A."/>
        </authorList>
    </citation>
    <scope>NUCLEOTIDE SEQUENCE [LARGE SCALE GENOMIC DNA]</scope>
    <source>
        <strain evidence="1 2">1BSP15-2V2</strain>
    </source>
</reference>
<evidence type="ECO:0008006" key="3">
    <source>
        <dbReference type="Google" id="ProtNLM"/>
    </source>
</evidence>
<name>A0ABT3PM85_9BACT</name>
<protein>
    <recommendedName>
        <fullName evidence="3">DUF3553 domain-containing protein</fullName>
    </recommendedName>
</protein>
<organism evidence="1 2">
    <name type="scientific">Fodinibius salsisoli</name>
    <dbReference type="NCBI Taxonomy" id="2820877"/>
    <lineage>
        <taxon>Bacteria</taxon>
        <taxon>Pseudomonadati</taxon>
        <taxon>Balneolota</taxon>
        <taxon>Balneolia</taxon>
        <taxon>Balneolales</taxon>
        <taxon>Balneolaceae</taxon>
        <taxon>Fodinibius</taxon>
    </lineage>
</organism>
<proteinExistence type="predicted"/>
<evidence type="ECO:0000313" key="2">
    <source>
        <dbReference type="Proteomes" id="UP001207918"/>
    </source>
</evidence>
<comment type="caution">
    <text evidence="1">The sequence shown here is derived from an EMBL/GenBank/DDBJ whole genome shotgun (WGS) entry which is preliminary data.</text>
</comment>
<accession>A0ABT3PM85</accession>
<keyword evidence="2" id="KW-1185">Reference proteome</keyword>
<gene>
    <name evidence="1" type="ORF">J6I44_08910</name>
</gene>
<evidence type="ECO:0000313" key="1">
    <source>
        <dbReference type="EMBL" id="MCW9706975.1"/>
    </source>
</evidence>